<proteinExistence type="predicted"/>
<sequence>MRTRCRLLIEQTEGIYQPLGAIIRINILPANFSTSYEAALHFLEEDHLPVLATRSKPSKCLDHVEPKRFTLRTFKSSREPVDTLEDMAKVVDHDEPLGFQHDLLENPNDRQCDLLYIETTLLTTACENLRL</sequence>
<keyword evidence="2" id="KW-1185">Reference proteome</keyword>
<organism evidence="1 2">
    <name type="scientific">Cotesia glomerata</name>
    <name type="common">Lepidopteran parasitic wasp</name>
    <name type="synonym">Apanteles glomeratus</name>
    <dbReference type="NCBI Taxonomy" id="32391"/>
    <lineage>
        <taxon>Eukaryota</taxon>
        <taxon>Metazoa</taxon>
        <taxon>Ecdysozoa</taxon>
        <taxon>Arthropoda</taxon>
        <taxon>Hexapoda</taxon>
        <taxon>Insecta</taxon>
        <taxon>Pterygota</taxon>
        <taxon>Neoptera</taxon>
        <taxon>Endopterygota</taxon>
        <taxon>Hymenoptera</taxon>
        <taxon>Apocrita</taxon>
        <taxon>Ichneumonoidea</taxon>
        <taxon>Braconidae</taxon>
        <taxon>Microgastrinae</taxon>
        <taxon>Cotesia</taxon>
    </lineage>
</organism>
<reference evidence="1 2" key="1">
    <citation type="journal article" date="2021" name="J. Hered.">
        <title>A chromosome-level genome assembly of the parasitoid wasp, Cotesia glomerata (Hymenoptera: Braconidae).</title>
        <authorList>
            <person name="Pinto B.J."/>
            <person name="Weis J.J."/>
            <person name="Gamble T."/>
            <person name="Ode P.J."/>
            <person name="Paul R."/>
            <person name="Zaspel J.M."/>
        </authorList>
    </citation>
    <scope>NUCLEOTIDE SEQUENCE [LARGE SCALE GENOMIC DNA]</scope>
    <source>
        <strain evidence="1">CgM1</strain>
    </source>
</reference>
<comment type="caution">
    <text evidence="1">The sequence shown here is derived from an EMBL/GenBank/DDBJ whole genome shotgun (WGS) entry which is preliminary data.</text>
</comment>
<dbReference type="AlphaFoldDB" id="A0AAV7ICL5"/>
<name>A0AAV7ICL5_COTGL</name>
<accession>A0AAV7ICL5</accession>
<gene>
    <name evidence="1" type="ORF">KQX54_003459</name>
</gene>
<dbReference type="Proteomes" id="UP000826195">
    <property type="component" value="Unassembled WGS sequence"/>
</dbReference>
<protein>
    <submittedName>
        <fullName evidence="1">Uncharacterized protein</fullName>
    </submittedName>
</protein>
<evidence type="ECO:0000313" key="1">
    <source>
        <dbReference type="EMBL" id="KAH0548857.1"/>
    </source>
</evidence>
<dbReference type="EMBL" id="JAHXZJ010001864">
    <property type="protein sequence ID" value="KAH0548857.1"/>
    <property type="molecule type" value="Genomic_DNA"/>
</dbReference>
<evidence type="ECO:0000313" key="2">
    <source>
        <dbReference type="Proteomes" id="UP000826195"/>
    </source>
</evidence>